<organism evidence="1 2">
    <name type="scientific">Ehrlichia sennetsu (strain ATCC VR-367 / Miyayama)</name>
    <name type="common">Neorickettsia sennetsu</name>
    <dbReference type="NCBI Taxonomy" id="222891"/>
    <lineage>
        <taxon>Bacteria</taxon>
        <taxon>Pseudomonadati</taxon>
        <taxon>Pseudomonadota</taxon>
        <taxon>Alphaproteobacteria</taxon>
        <taxon>Rickettsiales</taxon>
        <taxon>Anaplasmataceae</taxon>
        <taxon>Ehrlichia</taxon>
    </lineage>
</organism>
<name>Q2GF25_EHRS3</name>
<sequence length="53" mass="6166">MNSFYRCITEGGVERRFVLIVLKNREDVLNNVADYRWFTKGLPLGRTSIRASC</sequence>
<evidence type="ECO:0000313" key="1">
    <source>
        <dbReference type="EMBL" id="ABD46383.1"/>
    </source>
</evidence>
<dbReference type="OrthoDB" id="3405072at2"/>
<dbReference type="HOGENOM" id="CLU_3063915_0_0_5"/>
<dbReference type="RefSeq" id="WP_011451437.1">
    <property type="nucleotide sequence ID" value="NC_007798.1"/>
</dbReference>
<evidence type="ECO:0000313" key="2">
    <source>
        <dbReference type="Proteomes" id="UP000001942"/>
    </source>
</evidence>
<gene>
    <name evidence="1" type="ordered locus">NSE_0028</name>
</gene>
<reference evidence="1 2" key="1">
    <citation type="journal article" date="2006" name="PLoS Genet.">
        <title>Comparative genomics of emerging human ehrlichiosis agents.</title>
        <authorList>
            <person name="Dunning Hotopp J.C."/>
            <person name="Lin M."/>
            <person name="Madupu R."/>
            <person name="Crabtree J."/>
            <person name="Angiuoli S.V."/>
            <person name="Eisen J.A."/>
            <person name="Seshadri R."/>
            <person name="Ren Q."/>
            <person name="Wu M."/>
            <person name="Utterback T.R."/>
            <person name="Smith S."/>
            <person name="Lewis M."/>
            <person name="Khouri H."/>
            <person name="Zhang C."/>
            <person name="Niu H."/>
            <person name="Lin Q."/>
            <person name="Ohashi N."/>
            <person name="Zhi N."/>
            <person name="Nelson W."/>
            <person name="Brinkac L.M."/>
            <person name="Dodson R.J."/>
            <person name="Rosovitz M.J."/>
            <person name="Sundaram J."/>
            <person name="Daugherty S.C."/>
            <person name="Davidsen T."/>
            <person name="Durkin A.S."/>
            <person name="Gwinn M."/>
            <person name="Haft D.H."/>
            <person name="Selengut J.D."/>
            <person name="Sullivan S.A."/>
            <person name="Zafar N."/>
            <person name="Zhou L."/>
            <person name="Benahmed F."/>
            <person name="Forberger H."/>
            <person name="Halpin R."/>
            <person name="Mulligan S."/>
            <person name="Robinson J."/>
            <person name="White O."/>
            <person name="Rikihisa Y."/>
            <person name="Tettelin H."/>
        </authorList>
    </citation>
    <scope>NUCLEOTIDE SEQUENCE [LARGE SCALE GENOMIC DNA]</scope>
    <source>
        <strain evidence="2">ATCC VR-367 / Miyayama</strain>
    </source>
</reference>
<keyword evidence="2" id="KW-1185">Reference proteome</keyword>
<dbReference type="EMBL" id="CP000237">
    <property type="protein sequence ID" value="ABD46383.1"/>
    <property type="molecule type" value="Genomic_DNA"/>
</dbReference>
<accession>Q2GF25</accession>
<dbReference type="AlphaFoldDB" id="Q2GF25"/>
<dbReference type="Proteomes" id="UP000001942">
    <property type="component" value="Chromosome"/>
</dbReference>
<dbReference type="KEGG" id="nse:NSE_0028"/>
<proteinExistence type="predicted"/>
<protein>
    <submittedName>
        <fullName evidence="1">Uncharacterized protein</fullName>
    </submittedName>
</protein>